<keyword evidence="3" id="KW-1185">Reference proteome</keyword>
<dbReference type="AlphaFoldDB" id="A0A6A5V1N7"/>
<dbReference type="EMBL" id="ML976700">
    <property type="protein sequence ID" value="KAF1970590.1"/>
    <property type="molecule type" value="Genomic_DNA"/>
</dbReference>
<evidence type="ECO:0000313" key="2">
    <source>
        <dbReference type="EMBL" id="KAF1970590.1"/>
    </source>
</evidence>
<sequence>WQHQRGGSTRGVAAPEGWQHQRGGSTREVAAPGRWQHQGGGSTREVAAPERWQHQRGGSTREVAAPGRAGRYADTLNRLENTLSCLPHAEDAPFNPTAYPRRCCRARQYRTTVSTGPVAAPRSPSAVEAAQARAIH</sequence>
<gene>
    <name evidence="2" type="ORF">BU23DRAFT_211032</name>
</gene>
<dbReference type="Proteomes" id="UP000800036">
    <property type="component" value="Unassembled WGS sequence"/>
</dbReference>
<feature type="region of interest" description="Disordered" evidence="1">
    <location>
        <begin position="1"/>
        <end position="69"/>
    </location>
</feature>
<proteinExistence type="predicted"/>
<accession>A0A6A5V1N7</accession>
<feature type="non-terminal residue" evidence="2">
    <location>
        <position position="1"/>
    </location>
</feature>
<protein>
    <submittedName>
        <fullName evidence="2">Uncharacterized protein</fullName>
    </submittedName>
</protein>
<evidence type="ECO:0000256" key="1">
    <source>
        <dbReference type="SAM" id="MobiDB-lite"/>
    </source>
</evidence>
<name>A0A6A5V1N7_9PLEO</name>
<feature type="region of interest" description="Disordered" evidence="1">
    <location>
        <begin position="115"/>
        <end position="136"/>
    </location>
</feature>
<reference evidence="2" key="1">
    <citation type="journal article" date="2020" name="Stud. Mycol.">
        <title>101 Dothideomycetes genomes: a test case for predicting lifestyles and emergence of pathogens.</title>
        <authorList>
            <person name="Haridas S."/>
            <person name="Albert R."/>
            <person name="Binder M."/>
            <person name="Bloem J."/>
            <person name="Labutti K."/>
            <person name="Salamov A."/>
            <person name="Andreopoulos B."/>
            <person name="Baker S."/>
            <person name="Barry K."/>
            <person name="Bills G."/>
            <person name="Bluhm B."/>
            <person name="Cannon C."/>
            <person name="Castanera R."/>
            <person name="Culley D."/>
            <person name="Daum C."/>
            <person name="Ezra D."/>
            <person name="Gonzalez J."/>
            <person name="Henrissat B."/>
            <person name="Kuo A."/>
            <person name="Liang C."/>
            <person name="Lipzen A."/>
            <person name="Lutzoni F."/>
            <person name="Magnuson J."/>
            <person name="Mondo S."/>
            <person name="Nolan M."/>
            <person name="Ohm R."/>
            <person name="Pangilinan J."/>
            <person name="Park H.-J."/>
            <person name="Ramirez L."/>
            <person name="Alfaro M."/>
            <person name="Sun H."/>
            <person name="Tritt A."/>
            <person name="Yoshinaga Y."/>
            <person name="Zwiers L.-H."/>
            <person name="Turgeon B."/>
            <person name="Goodwin S."/>
            <person name="Spatafora J."/>
            <person name="Crous P."/>
            <person name="Grigoriev I."/>
        </authorList>
    </citation>
    <scope>NUCLEOTIDE SEQUENCE</scope>
    <source>
        <strain evidence="2">CBS 107.79</strain>
    </source>
</reference>
<organism evidence="2 3">
    <name type="scientific">Bimuria novae-zelandiae CBS 107.79</name>
    <dbReference type="NCBI Taxonomy" id="1447943"/>
    <lineage>
        <taxon>Eukaryota</taxon>
        <taxon>Fungi</taxon>
        <taxon>Dikarya</taxon>
        <taxon>Ascomycota</taxon>
        <taxon>Pezizomycotina</taxon>
        <taxon>Dothideomycetes</taxon>
        <taxon>Pleosporomycetidae</taxon>
        <taxon>Pleosporales</taxon>
        <taxon>Massarineae</taxon>
        <taxon>Didymosphaeriaceae</taxon>
        <taxon>Bimuria</taxon>
    </lineage>
</organism>
<evidence type="ECO:0000313" key="3">
    <source>
        <dbReference type="Proteomes" id="UP000800036"/>
    </source>
</evidence>